<evidence type="ECO:0000313" key="2">
    <source>
        <dbReference type="Proteomes" id="UP001165064"/>
    </source>
</evidence>
<gene>
    <name evidence="1" type="ORF">Amon02_000198500</name>
</gene>
<proteinExistence type="predicted"/>
<organism evidence="1 2">
    <name type="scientific">Ambrosiozyma monospora</name>
    <name type="common">Yeast</name>
    <name type="synonym">Endomycopsis monosporus</name>
    <dbReference type="NCBI Taxonomy" id="43982"/>
    <lineage>
        <taxon>Eukaryota</taxon>
        <taxon>Fungi</taxon>
        <taxon>Dikarya</taxon>
        <taxon>Ascomycota</taxon>
        <taxon>Saccharomycotina</taxon>
        <taxon>Pichiomycetes</taxon>
        <taxon>Pichiales</taxon>
        <taxon>Pichiaceae</taxon>
        <taxon>Ambrosiozyma</taxon>
    </lineage>
</organism>
<evidence type="ECO:0000313" key="1">
    <source>
        <dbReference type="EMBL" id="GME74997.1"/>
    </source>
</evidence>
<reference evidence="1" key="1">
    <citation type="submission" date="2023-04" db="EMBL/GenBank/DDBJ databases">
        <title>Ambrosiozyma monospora NBRC 10751.</title>
        <authorList>
            <person name="Ichikawa N."/>
            <person name="Sato H."/>
            <person name="Tonouchi N."/>
        </authorList>
    </citation>
    <scope>NUCLEOTIDE SEQUENCE</scope>
    <source>
        <strain evidence="1">NBRC 10751</strain>
    </source>
</reference>
<dbReference type="Proteomes" id="UP001165064">
    <property type="component" value="Unassembled WGS sequence"/>
</dbReference>
<accession>A0ACB5SW70</accession>
<sequence>MQFSIKSALSLLTIFSASALADHGHGYLQNISLYVESNNTEINGNGLVSKHSGAGVDNIYLATEAEQLIYDNSKNLVYRDYAGQYKEYLDGDSDGFIKLTVSDDLFATFLFGDSIDGGKEYMSWGSAQTGFYACKNVNEAYNYSASQYELMYYPYEDKIDNDSCVAVKVYREFNN</sequence>
<dbReference type="EMBL" id="BSXS01001077">
    <property type="protein sequence ID" value="GME74997.1"/>
    <property type="molecule type" value="Genomic_DNA"/>
</dbReference>
<name>A0ACB5SW70_AMBMO</name>
<protein>
    <submittedName>
        <fullName evidence="1">Unnamed protein product</fullName>
    </submittedName>
</protein>
<keyword evidence="2" id="KW-1185">Reference proteome</keyword>
<comment type="caution">
    <text evidence="1">The sequence shown here is derived from an EMBL/GenBank/DDBJ whole genome shotgun (WGS) entry which is preliminary data.</text>
</comment>